<keyword evidence="8 9" id="KW-0472">Membrane</keyword>
<evidence type="ECO:0000313" key="14">
    <source>
        <dbReference type="Proteomes" id="UP001501285"/>
    </source>
</evidence>
<evidence type="ECO:0000259" key="12">
    <source>
        <dbReference type="Pfam" id="PF05425"/>
    </source>
</evidence>
<feature type="transmembrane region" description="Helical" evidence="9">
    <location>
        <begin position="135"/>
        <end position="153"/>
    </location>
</feature>
<feature type="transmembrane region" description="Helical" evidence="9">
    <location>
        <begin position="207"/>
        <end position="227"/>
    </location>
</feature>
<keyword evidence="7" id="KW-0186">Copper</keyword>
<dbReference type="Pfam" id="PF05425">
    <property type="entry name" value="CopD"/>
    <property type="match status" value="1"/>
</dbReference>
<evidence type="ECO:0000256" key="8">
    <source>
        <dbReference type="ARBA" id="ARBA00023136"/>
    </source>
</evidence>
<accession>A0ABN2U2Z9</accession>
<dbReference type="PANTHER" id="PTHR34820">
    <property type="entry name" value="INNER MEMBRANE PROTEIN YEBZ"/>
    <property type="match status" value="1"/>
</dbReference>
<keyword evidence="6 9" id="KW-1133">Transmembrane helix</keyword>
<feature type="transmembrane region" description="Helical" evidence="9">
    <location>
        <begin position="173"/>
        <end position="195"/>
    </location>
</feature>
<name>A0ABN2U2Z9_9MICO</name>
<dbReference type="Gene3D" id="2.60.40.1220">
    <property type="match status" value="1"/>
</dbReference>
<evidence type="ECO:0000256" key="7">
    <source>
        <dbReference type="ARBA" id="ARBA00023008"/>
    </source>
</evidence>
<feature type="transmembrane region" description="Helical" evidence="9">
    <location>
        <begin position="306"/>
        <end position="328"/>
    </location>
</feature>
<dbReference type="InterPro" id="IPR032694">
    <property type="entry name" value="CopC/D"/>
</dbReference>
<dbReference type="InterPro" id="IPR014755">
    <property type="entry name" value="Cu-Rt/internalin_Ig-like"/>
</dbReference>
<dbReference type="Proteomes" id="UP001501285">
    <property type="component" value="Unassembled WGS sequence"/>
</dbReference>
<evidence type="ECO:0000256" key="1">
    <source>
        <dbReference type="ARBA" id="ARBA00004651"/>
    </source>
</evidence>
<feature type="transmembrane region" description="Helical" evidence="9">
    <location>
        <begin position="340"/>
        <end position="361"/>
    </location>
</feature>
<organism evidence="13 14">
    <name type="scientific">Terrabacter terrae</name>
    <dbReference type="NCBI Taxonomy" id="318434"/>
    <lineage>
        <taxon>Bacteria</taxon>
        <taxon>Bacillati</taxon>
        <taxon>Actinomycetota</taxon>
        <taxon>Actinomycetes</taxon>
        <taxon>Micrococcales</taxon>
        <taxon>Intrasporangiaceae</taxon>
        <taxon>Terrabacter</taxon>
    </lineage>
</organism>
<comment type="subcellular location">
    <subcellularLocation>
        <location evidence="1">Cell membrane</location>
        <topology evidence="1">Multi-pass membrane protein</topology>
    </subcellularLocation>
</comment>
<evidence type="ECO:0000256" key="4">
    <source>
        <dbReference type="ARBA" id="ARBA00022723"/>
    </source>
</evidence>
<feature type="chain" id="PRO_5045036138" description="Copper resistance protein CopC" evidence="10">
    <location>
        <begin position="18"/>
        <end position="629"/>
    </location>
</feature>
<dbReference type="InterPro" id="IPR014756">
    <property type="entry name" value="Ig_E-set"/>
</dbReference>
<reference evidence="13 14" key="1">
    <citation type="journal article" date="2019" name="Int. J. Syst. Evol. Microbiol.">
        <title>The Global Catalogue of Microorganisms (GCM) 10K type strain sequencing project: providing services to taxonomists for standard genome sequencing and annotation.</title>
        <authorList>
            <consortium name="The Broad Institute Genomics Platform"/>
            <consortium name="The Broad Institute Genome Sequencing Center for Infectious Disease"/>
            <person name="Wu L."/>
            <person name="Ma J."/>
        </authorList>
    </citation>
    <scope>NUCLEOTIDE SEQUENCE [LARGE SCALE GENOMIC DNA]</scope>
    <source>
        <strain evidence="13 14">JCM 14283</strain>
    </source>
</reference>
<evidence type="ECO:0000256" key="5">
    <source>
        <dbReference type="ARBA" id="ARBA00022729"/>
    </source>
</evidence>
<dbReference type="SUPFAM" id="SSF81296">
    <property type="entry name" value="E set domains"/>
    <property type="match status" value="1"/>
</dbReference>
<keyword evidence="14" id="KW-1185">Reference proteome</keyword>
<dbReference type="PANTHER" id="PTHR34820:SF4">
    <property type="entry name" value="INNER MEMBRANE PROTEIN YEBZ"/>
    <property type="match status" value="1"/>
</dbReference>
<evidence type="ECO:0000256" key="2">
    <source>
        <dbReference type="ARBA" id="ARBA00022475"/>
    </source>
</evidence>
<evidence type="ECO:0008006" key="15">
    <source>
        <dbReference type="Google" id="ProtNLM"/>
    </source>
</evidence>
<keyword evidence="5 10" id="KW-0732">Signal</keyword>
<dbReference type="InterPro" id="IPR007348">
    <property type="entry name" value="CopC_dom"/>
</dbReference>
<feature type="signal peptide" evidence="10">
    <location>
        <begin position="1"/>
        <end position="17"/>
    </location>
</feature>
<evidence type="ECO:0000313" key="13">
    <source>
        <dbReference type="EMBL" id="GAA2027370.1"/>
    </source>
</evidence>
<evidence type="ECO:0000256" key="6">
    <source>
        <dbReference type="ARBA" id="ARBA00022989"/>
    </source>
</evidence>
<dbReference type="Pfam" id="PF04234">
    <property type="entry name" value="CopC"/>
    <property type="match status" value="1"/>
</dbReference>
<dbReference type="InterPro" id="IPR008457">
    <property type="entry name" value="Cu-R_CopD_dom"/>
</dbReference>
<evidence type="ECO:0000256" key="9">
    <source>
        <dbReference type="SAM" id="Phobius"/>
    </source>
</evidence>
<comment type="caution">
    <text evidence="13">The sequence shown here is derived from an EMBL/GenBank/DDBJ whole genome shotgun (WGS) entry which is preliminary data.</text>
</comment>
<evidence type="ECO:0000256" key="3">
    <source>
        <dbReference type="ARBA" id="ARBA00022692"/>
    </source>
</evidence>
<sequence length="629" mass="64842">MLAAVVALLACAPPASAHPTLLFSDPAAEVATGDSPGAITLVFNEAVTAGPGALTLLDSAGHAVPLGRTETVRAGRAVTGAVPERLRLGVYRVRWQVTGSDGDLMGDEFRFAIGSAVLGAANAISSTATSWLDATLRWLLFAGLSLAVGGVVADRLARAVRARTPGLPTPRSLVPTGALTGLLGVVTLAVLLVAGTGELGSLWSGQAGIVLLVEAAGLGMAFVAGRVLSASSRLLTLGPLAAVVAAEGVRSHANAVAPIWGALLTGAHVAAAATWVGTLAQVVVTTFAWRSSRGSVRGLYIGYARLAAWVFAAVTASGALSALVLVPLPAWTGTFYGRLLLSKLALVAAAAVLALGARQWLRRRNTRAVQVLTRLEVTGLALVLALSATLVSTPPASSQTPVAPPARGQVIQIGTMAGQIGLTVQASEQLLVVRLTSPRTGDYYSGDEPQTFTLSGQITAPGQQGRPLELTACGTGCFTAPADWRRGATILALHAGADTWRGGTVNVLVPWPGTQGATHLSRAVSALRAVEHLTVYEAVTSDTTTAPPDHRPLQMTGRFFVSQEPYADGTAPIATQISQPGEPVRLALGYPAANVSVTLTLDASGRISEETLTDETHLIHRRLIYPERD</sequence>
<protein>
    <recommendedName>
        <fullName evidence="15">Copper resistance protein CopC</fullName>
    </recommendedName>
</protein>
<evidence type="ECO:0000256" key="10">
    <source>
        <dbReference type="SAM" id="SignalP"/>
    </source>
</evidence>
<keyword evidence="2" id="KW-1003">Cell membrane</keyword>
<gene>
    <name evidence="13" type="ORF">GCM10009740_16340</name>
</gene>
<keyword evidence="3 9" id="KW-0812">Transmembrane</keyword>
<dbReference type="EMBL" id="BAAANB010000006">
    <property type="protein sequence ID" value="GAA2027370.1"/>
    <property type="molecule type" value="Genomic_DNA"/>
</dbReference>
<evidence type="ECO:0000259" key="11">
    <source>
        <dbReference type="Pfam" id="PF04234"/>
    </source>
</evidence>
<feature type="transmembrane region" description="Helical" evidence="9">
    <location>
        <begin position="259"/>
        <end position="285"/>
    </location>
</feature>
<proteinExistence type="predicted"/>
<feature type="domain" description="CopC" evidence="11">
    <location>
        <begin position="18"/>
        <end position="113"/>
    </location>
</feature>
<feature type="domain" description="Copper resistance protein D" evidence="12">
    <location>
        <begin position="302"/>
        <end position="390"/>
    </location>
</feature>
<keyword evidence="4" id="KW-0479">Metal-binding</keyword>